<accession>A0A8S5L9B6</accession>
<organism evidence="1">
    <name type="scientific">Myoviridae sp. ctPuP5</name>
    <dbReference type="NCBI Taxonomy" id="2823543"/>
    <lineage>
        <taxon>Viruses</taxon>
        <taxon>Duplodnaviria</taxon>
        <taxon>Heunggongvirae</taxon>
        <taxon>Uroviricota</taxon>
        <taxon>Caudoviricetes</taxon>
    </lineage>
</organism>
<sequence>MASINKRKKAVNSYCNGSLKEKDMKMKRVLFFNSCVRKKLKNDLRTIDINEGS</sequence>
<name>A0A8S5L9B6_9CAUD</name>
<evidence type="ECO:0000313" key="1">
    <source>
        <dbReference type="EMBL" id="DAD66517.1"/>
    </source>
</evidence>
<reference evidence="1" key="1">
    <citation type="journal article" date="2021" name="Proc. Natl. Acad. Sci. U.S.A.">
        <title>A Catalog of Tens of Thousands of Viruses from Human Metagenomes Reveals Hidden Associations with Chronic Diseases.</title>
        <authorList>
            <person name="Tisza M.J."/>
            <person name="Buck C.B."/>
        </authorList>
    </citation>
    <scope>NUCLEOTIDE SEQUENCE</scope>
    <source>
        <strain evidence="1">CtPuP5</strain>
    </source>
</reference>
<dbReference type="EMBL" id="BK014662">
    <property type="protein sequence ID" value="DAD66517.1"/>
    <property type="molecule type" value="Genomic_DNA"/>
</dbReference>
<proteinExistence type="predicted"/>
<protein>
    <submittedName>
        <fullName evidence="1">Uncharacterized protein</fullName>
    </submittedName>
</protein>